<organism evidence="1 2">
    <name type="scientific">Schistosoma margrebowiei</name>
    <dbReference type="NCBI Taxonomy" id="48269"/>
    <lineage>
        <taxon>Eukaryota</taxon>
        <taxon>Metazoa</taxon>
        <taxon>Spiralia</taxon>
        <taxon>Lophotrochozoa</taxon>
        <taxon>Platyhelminthes</taxon>
        <taxon>Trematoda</taxon>
        <taxon>Digenea</taxon>
        <taxon>Strigeidida</taxon>
        <taxon>Schistosomatoidea</taxon>
        <taxon>Schistosomatidae</taxon>
        <taxon>Schistosoma</taxon>
    </lineage>
</organism>
<gene>
    <name evidence="1" type="ORF">SMRZ_LOCUS8189</name>
</gene>
<protein>
    <submittedName>
        <fullName evidence="1">Uncharacterized protein</fullName>
    </submittedName>
</protein>
<dbReference type="InterPro" id="IPR029058">
    <property type="entry name" value="AB_hydrolase_fold"/>
</dbReference>
<sequence length="47" mass="5654">MQGYEAEYIFGAPFNQAFMDHYYNFTLEEKRLSEEIMQFWTNFASTG</sequence>
<evidence type="ECO:0000313" key="1">
    <source>
        <dbReference type="EMBL" id="VDO80147.1"/>
    </source>
</evidence>
<accession>A0A183LWL4</accession>
<proteinExistence type="predicted"/>
<dbReference type="InterPro" id="IPR002018">
    <property type="entry name" value="CarbesteraseB"/>
</dbReference>
<evidence type="ECO:0000313" key="2">
    <source>
        <dbReference type="Proteomes" id="UP000277204"/>
    </source>
</evidence>
<keyword evidence="2" id="KW-1185">Reference proteome</keyword>
<dbReference type="STRING" id="48269.A0A183LWL4"/>
<dbReference type="Pfam" id="PF00135">
    <property type="entry name" value="COesterase"/>
    <property type="match status" value="1"/>
</dbReference>
<name>A0A183LWL4_9TREM</name>
<reference evidence="1 2" key="1">
    <citation type="submission" date="2018-11" db="EMBL/GenBank/DDBJ databases">
        <authorList>
            <consortium name="Pathogen Informatics"/>
        </authorList>
    </citation>
    <scope>NUCLEOTIDE SEQUENCE [LARGE SCALE GENOMIC DNA]</scope>
    <source>
        <strain evidence="1 2">Zambia</strain>
    </source>
</reference>
<dbReference type="AlphaFoldDB" id="A0A183LWL4"/>
<dbReference type="Gene3D" id="3.40.50.1820">
    <property type="entry name" value="alpha/beta hydrolase"/>
    <property type="match status" value="1"/>
</dbReference>
<dbReference type="EMBL" id="UZAI01003482">
    <property type="protein sequence ID" value="VDO80147.1"/>
    <property type="molecule type" value="Genomic_DNA"/>
</dbReference>
<dbReference type="Proteomes" id="UP000277204">
    <property type="component" value="Unassembled WGS sequence"/>
</dbReference>
<dbReference type="SUPFAM" id="SSF53474">
    <property type="entry name" value="alpha/beta-Hydrolases"/>
    <property type="match status" value="1"/>
</dbReference>